<proteinExistence type="predicted"/>
<reference evidence="3" key="2">
    <citation type="submission" date="2015-03" db="UniProtKB">
        <authorList>
            <consortium name="EnsemblPlants"/>
        </authorList>
    </citation>
    <scope>IDENTIFICATION</scope>
</reference>
<evidence type="ECO:0000256" key="1">
    <source>
        <dbReference type="ARBA" id="ARBA00022737"/>
    </source>
</evidence>
<dbReference type="InterPro" id="IPR046349">
    <property type="entry name" value="C1-like_sf"/>
</dbReference>
<keyword evidence="4" id="KW-1185">Reference proteome</keyword>
<organism evidence="3 4">
    <name type="scientific">Brassica oleracea var. oleracea</name>
    <dbReference type="NCBI Taxonomy" id="109376"/>
    <lineage>
        <taxon>Eukaryota</taxon>
        <taxon>Viridiplantae</taxon>
        <taxon>Streptophyta</taxon>
        <taxon>Embryophyta</taxon>
        <taxon>Tracheophyta</taxon>
        <taxon>Spermatophyta</taxon>
        <taxon>Magnoliopsida</taxon>
        <taxon>eudicotyledons</taxon>
        <taxon>Gunneridae</taxon>
        <taxon>Pentapetalae</taxon>
        <taxon>rosids</taxon>
        <taxon>malvids</taxon>
        <taxon>Brassicales</taxon>
        <taxon>Brassicaceae</taxon>
        <taxon>Brassiceae</taxon>
        <taxon>Brassica</taxon>
    </lineage>
</organism>
<dbReference type="InterPro" id="IPR053192">
    <property type="entry name" value="Vacuole_Formation_Reg"/>
</dbReference>
<dbReference type="InterPro" id="IPR004146">
    <property type="entry name" value="DC1"/>
</dbReference>
<dbReference type="HOGENOM" id="CLU_094388_1_0_1"/>
<reference evidence="3 4" key="1">
    <citation type="journal article" date="2014" name="Genome Biol.">
        <title>Transcriptome and methylome profiling reveals relics of genome dominance in the mesopolyploid Brassica oleracea.</title>
        <authorList>
            <person name="Parkin I.A."/>
            <person name="Koh C."/>
            <person name="Tang H."/>
            <person name="Robinson S.J."/>
            <person name="Kagale S."/>
            <person name="Clarke W.E."/>
            <person name="Town C.D."/>
            <person name="Nixon J."/>
            <person name="Krishnakumar V."/>
            <person name="Bidwell S.L."/>
            <person name="Denoeud F."/>
            <person name="Belcram H."/>
            <person name="Links M.G."/>
            <person name="Just J."/>
            <person name="Clarke C."/>
            <person name="Bender T."/>
            <person name="Huebert T."/>
            <person name="Mason A.S."/>
            <person name="Pires J.C."/>
            <person name="Barker G."/>
            <person name="Moore J."/>
            <person name="Walley P.G."/>
            <person name="Manoli S."/>
            <person name="Batley J."/>
            <person name="Edwards D."/>
            <person name="Nelson M.N."/>
            <person name="Wang X."/>
            <person name="Paterson A.H."/>
            <person name="King G."/>
            <person name="Bancroft I."/>
            <person name="Chalhoub B."/>
            <person name="Sharpe A.G."/>
        </authorList>
    </citation>
    <scope>NUCLEOTIDE SEQUENCE</scope>
    <source>
        <strain evidence="3 4">cv. TO1000</strain>
    </source>
</reference>
<dbReference type="Pfam" id="PF03107">
    <property type="entry name" value="C1_2"/>
    <property type="match status" value="2"/>
</dbReference>
<accession>A0A0D3BW00</accession>
<keyword evidence="1" id="KW-0677">Repeat</keyword>
<name>A0A0D3BW00_BRAOL</name>
<dbReference type="EnsemblPlants" id="Bo4g096760.1">
    <property type="protein sequence ID" value="Bo4g096760.1"/>
    <property type="gene ID" value="Bo4g096760"/>
</dbReference>
<feature type="domain" description="DC1" evidence="2">
    <location>
        <begin position="100"/>
        <end position="149"/>
    </location>
</feature>
<evidence type="ECO:0000259" key="2">
    <source>
        <dbReference type="Pfam" id="PF03107"/>
    </source>
</evidence>
<sequence length="192" mass="21809">MRFGSGTRVCYCCDDDLNELFYYCSACDYAMTCAEKTLILARDIPKWHEHTLALFPTQASFPCSICALTHSACPFYVCPPCDFVVHQKFISLPRVIRISRHPHHHIFFTPSFTQGHLSCGVCRRKMDIDYGGYSCVKDGCSYAAHSRCATQSNVWDGIDLDGVHPEQIEEEVEPFVRKVTETYDISATNIIF</sequence>
<dbReference type="SUPFAM" id="SSF57889">
    <property type="entry name" value="Cysteine-rich domain"/>
    <property type="match status" value="1"/>
</dbReference>
<dbReference type="Gramene" id="Bo4g096760.1">
    <property type="protein sequence ID" value="Bo4g096760.1"/>
    <property type="gene ID" value="Bo4g096760"/>
</dbReference>
<evidence type="ECO:0000313" key="3">
    <source>
        <dbReference type="EnsemblPlants" id="Bo4g096760.1"/>
    </source>
</evidence>
<evidence type="ECO:0000313" key="4">
    <source>
        <dbReference type="Proteomes" id="UP000032141"/>
    </source>
</evidence>
<dbReference type="PANTHER" id="PTHR32410:SF153">
    <property type="entry name" value="CHP-RICH ZINC FINGER PROTEIN-LIKE-RELATED"/>
    <property type="match status" value="1"/>
</dbReference>
<dbReference type="Proteomes" id="UP000032141">
    <property type="component" value="Chromosome C4"/>
</dbReference>
<protein>
    <recommendedName>
        <fullName evidence="2">DC1 domain-containing protein</fullName>
    </recommendedName>
</protein>
<feature type="domain" description="DC1" evidence="2">
    <location>
        <begin position="46"/>
        <end position="88"/>
    </location>
</feature>
<dbReference type="AlphaFoldDB" id="A0A0D3BW00"/>
<dbReference type="PANTHER" id="PTHR32410">
    <property type="entry name" value="CYSTEINE/HISTIDINE-RICH C1 DOMAIN FAMILY PROTEIN"/>
    <property type="match status" value="1"/>
</dbReference>